<evidence type="ECO:0000256" key="2">
    <source>
        <dbReference type="ARBA" id="ARBA00022603"/>
    </source>
</evidence>
<dbReference type="STRING" id="406327.Mevan_1633"/>
<gene>
    <name evidence="7" type="ordered locus">Mevan_1633</name>
</gene>
<evidence type="ECO:0000313" key="8">
    <source>
        <dbReference type="Proteomes" id="UP000001107"/>
    </source>
</evidence>
<keyword evidence="8" id="KW-1185">Reference proteome</keyword>
<feature type="active site" evidence="5">
    <location>
        <position position="116"/>
    </location>
</feature>
<dbReference type="OrthoDB" id="5033at2157"/>
<dbReference type="InterPro" id="IPR029063">
    <property type="entry name" value="SAM-dependent_MTases_sf"/>
</dbReference>
<dbReference type="Pfam" id="PF00145">
    <property type="entry name" value="DNA_methylase"/>
    <property type="match status" value="1"/>
</dbReference>
<comment type="similarity">
    <text evidence="5 6">Belongs to the class I-like SAM-binding methyltransferase superfamily. C5-methyltransferase family.</text>
</comment>
<dbReference type="AlphaFoldDB" id="A6USQ3"/>
<evidence type="ECO:0000256" key="1">
    <source>
        <dbReference type="ARBA" id="ARBA00011975"/>
    </source>
</evidence>
<accession>A6USQ3</accession>
<evidence type="ECO:0000313" key="7">
    <source>
        <dbReference type="EMBL" id="ABR55525.1"/>
    </source>
</evidence>
<keyword evidence="4 5" id="KW-0949">S-adenosyl-L-methionine</keyword>
<keyword evidence="3 5" id="KW-0808">Transferase</keyword>
<dbReference type="PRINTS" id="PR00105">
    <property type="entry name" value="C5METTRFRASE"/>
</dbReference>
<dbReference type="InterPro" id="IPR050390">
    <property type="entry name" value="C5-Methyltransferase"/>
</dbReference>
<dbReference type="PROSITE" id="PS00095">
    <property type="entry name" value="C5_MTASE_2"/>
    <property type="match status" value="1"/>
</dbReference>
<dbReference type="PROSITE" id="PS00094">
    <property type="entry name" value="C5_MTASE_1"/>
    <property type="match status" value="1"/>
</dbReference>
<reference evidence="7" key="1">
    <citation type="submission" date="2007-06" db="EMBL/GenBank/DDBJ databases">
        <title>Complete sequence of Methanococcus vannielii SB.</title>
        <authorList>
            <consortium name="US DOE Joint Genome Institute"/>
            <person name="Copeland A."/>
            <person name="Lucas S."/>
            <person name="Lapidus A."/>
            <person name="Barry K."/>
            <person name="Glavina del Rio T."/>
            <person name="Dalin E."/>
            <person name="Tice H."/>
            <person name="Pitluck S."/>
            <person name="Chain P."/>
            <person name="Malfatti S."/>
            <person name="Shin M."/>
            <person name="Vergez L."/>
            <person name="Schmutz J."/>
            <person name="Larimer F."/>
            <person name="Land M."/>
            <person name="Hauser L."/>
            <person name="Kyrpides N."/>
            <person name="Anderson I."/>
            <person name="Sieprawska-Lupa M."/>
            <person name="Whitman W.B."/>
            <person name="Richardson P."/>
        </authorList>
    </citation>
    <scope>NUCLEOTIDE SEQUENCE [LARGE SCALE GENOMIC DNA]</scope>
    <source>
        <strain evidence="7">SB</strain>
    </source>
</reference>
<sequence length="368" mass="42105">MKKSHEIHKNQGKLISTENIKLVDTMKPINYAKKFKVISLFSGCGGMDLGFKGGFEIFKQHYEHNPYEIIFSNDISDKACRTYESNFCHSSVCADIKDIKNEDIPNADIVIGGFPCQDFSHAGKRKGLSAERGRLYLEMKRVIDYIKPIAFVAENVDGIRTNSKGKDTTALDIILKDFMDSGYQVAYKVLNTADYGVPQTRIRVIIMGIRNDYVGDIMYPKPVRGNEGLFEWMTSKEAIDDLWDKIDSKEVFNHSSKDYSKAKFYPGKKMQGNYKILADRPSITIRAEHHGNIEAHYRSYNNEDPEDMGYWRRLSVRECARLQSFPDDFNFPFSASEAYKQIGNAVPPILGWHIARALYHTLTKNKKS</sequence>
<dbReference type="REBASE" id="15412">
    <property type="entry name" value="M.MvaSBORF1633P"/>
</dbReference>
<dbReference type="KEGG" id="mvn:Mevan_1633"/>
<dbReference type="HOGENOM" id="CLU_006958_2_1_2"/>
<dbReference type="GO" id="GO:0003886">
    <property type="term" value="F:DNA (cytosine-5-)-methyltransferase activity"/>
    <property type="evidence" value="ECO:0007669"/>
    <property type="project" value="UniProtKB-EC"/>
</dbReference>
<dbReference type="GeneID" id="5325995"/>
<evidence type="ECO:0000256" key="5">
    <source>
        <dbReference type="PROSITE-ProRule" id="PRU01016"/>
    </source>
</evidence>
<dbReference type="CDD" id="cd00315">
    <property type="entry name" value="Cyt_C5_DNA_methylase"/>
    <property type="match status" value="1"/>
</dbReference>
<dbReference type="GO" id="GO:0003677">
    <property type="term" value="F:DNA binding"/>
    <property type="evidence" value="ECO:0007669"/>
    <property type="project" value="TreeGrafter"/>
</dbReference>
<dbReference type="Gene3D" id="3.40.50.150">
    <property type="entry name" value="Vaccinia Virus protein VP39"/>
    <property type="match status" value="1"/>
</dbReference>
<dbReference type="PROSITE" id="PS51679">
    <property type="entry name" value="SAM_MT_C5"/>
    <property type="match status" value="1"/>
</dbReference>
<keyword evidence="2 5" id="KW-0489">Methyltransferase</keyword>
<organism evidence="7 8">
    <name type="scientific">Methanococcus vannielii (strain ATCC 35089 / DSM 1224 / JCM 13029 / OCM 148 / SB)</name>
    <dbReference type="NCBI Taxonomy" id="406327"/>
    <lineage>
        <taxon>Archaea</taxon>
        <taxon>Methanobacteriati</taxon>
        <taxon>Methanobacteriota</taxon>
        <taxon>Methanomada group</taxon>
        <taxon>Methanococci</taxon>
        <taxon>Methanococcales</taxon>
        <taxon>Methanococcaceae</taxon>
        <taxon>Methanococcus</taxon>
    </lineage>
</organism>
<dbReference type="EMBL" id="CP000742">
    <property type="protein sequence ID" value="ABR55525.1"/>
    <property type="molecule type" value="Genomic_DNA"/>
</dbReference>
<protein>
    <recommendedName>
        <fullName evidence="1">DNA (cytosine-5-)-methyltransferase</fullName>
        <ecNumber evidence="1">2.1.1.37</ecNumber>
    </recommendedName>
</protein>
<proteinExistence type="inferred from homology"/>
<evidence type="ECO:0000256" key="4">
    <source>
        <dbReference type="ARBA" id="ARBA00022691"/>
    </source>
</evidence>
<dbReference type="InterPro" id="IPR001525">
    <property type="entry name" value="C5_MeTfrase"/>
</dbReference>
<evidence type="ECO:0000256" key="3">
    <source>
        <dbReference type="ARBA" id="ARBA00022679"/>
    </source>
</evidence>
<dbReference type="Proteomes" id="UP000001107">
    <property type="component" value="Chromosome"/>
</dbReference>
<dbReference type="EC" id="2.1.1.37" evidence="1"/>
<dbReference type="PANTHER" id="PTHR10629">
    <property type="entry name" value="CYTOSINE-SPECIFIC METHYLTRANSFERASE"/>
    <property type="match status" value="1"/>
</dbReference>
<dbReference type="eggNOG" id="arCOG04157">
    <property type="taxonomic scope" value="Archaea"/>
</dbReference>
<dbReference type="InterPro" id="IPR031303">
    <property type="entry name" value="C5_meth_CS"/>
</dbReference>
<dbReference type="NCBIfam" id="TIGR00675">
    <property type="entry name" value="dcm"/>
    <property type="match status" value="1"/>
</dbReference>
<dbReference type="GO" id="GO:0032259">
    <property type="term" value="P:methylation"/>
    <property type="evidence" value="ECO:0007669"/>
    <property type="project" value="UniProtKB-KW"/>
</dbReference>
<dbReference type="SUPFAM" id="SSF53335">
    <property type="entry name" value="S-adenosyl-L-methionine-dependent methyltransferases"/>
    <property type="match status" value="1"/>
</dbReference>
<dbReference type="InterPro" id="IPR018117">
    <property type="entry name" value="C5_DNA_meth_AS"/>
</dbReference>
<dbReference type="RefSeq" id="WP_012066439.1">
    <property type="nucleotide sequence ID" value="NC_009634.1"/>
</dbReference>
<name>A6USQ3_METVS</name>
<evidence type="ECO:0000256" key="6">
    <source>
        <dbReference type="RuleBase" id="RU000416"/>
    </source>
</evidence>
<dbReference type="PANTHER" id="PTHR10629:SF52">
    <property type="entry name" value="DNA (CYTOSINE-5)-METHYLTRANSFERASE 1"/>
    <property type="match status" value="1"/>
</dbReference>
<dbReference type="Gene3D" id="3.90.120.10">
    <property type="entry name" value="DNA Methylase, subunit A, domain 2"/>
    <property type="match status" value="1"/>
</dbReference>
<dbReference type="GO" id="GO:0044027">
    <property type="term" value="P:negative regulation of gene expression via chromosomal CpG island methylation"/>
    <property type="evidence" value="ECO:0007669"/>
    <property type="project" value="TreeGrafter"/>
</dbReference>